<name>A0A812PS09_9DINO</name>
<gene>
    <name evidence="2" type="ORF">SNEC2469_LOCUS9362</name>
</gene>
<keyword evidence="3" id="KW-1185">Reference proteome</keyword>
<proteinExistence type="predicted"/>
<reference evidence="2" key="1">
    <citation type="submission" date="2021-02" db="EMBL/GenBank/DDBJ databases">
        <authorList>
            <person name="Dougan E. K."/>
            <person name="Rhodes N."/>
            <person name="Thang M."/>
            <person name="Chan C."/>
        </authorList>
    </citation>
    <scope>NUCLEOTIDE SEQUENCE</scope>
</reference>
<comment type="caution">
    <text evidence="2">The sequence shown here is derived from an EMBL/GenBank/DDBJ whole genome shotgun (WGS) entry which is preliminary data.</text>
</comment>
<dbReference type="AlphaFoldDB" id="A0A812PS09"/>
<protein>
    <submittedName>
        <fullName evidence="2">Uncharacterized protein</fullName>
    </submittedName>
</protein>
<evidence type="ECO:0000313" key="3">
    <source>
        <dbReference type="Proteomes" id="UP000601435"/>
    </source>
</evidence>
<dbReference type="EMBL" id="CAJNJA010015153">
    <property type="protein sequence ID" value="CAE7357111.1"/>
    <property type="molecule type" value="Genomic_DNA"/>
</dbReference>
<keyword evidence="1" id="KW-0472">Membrane</keyword>
<keyword evidence="1" id="KW-1133">Transmembrane helix</keyword>
<dbReference type="Proteomes" id="UP000601435">
    <property type="component" value="Unassembled WGS sequence"/>
</dbReference>
<feature type="transmembrane region" description="Helical" evidence="1">
    <location>
        <begin position="14"/>
        <end position="33"/>
    </location>
</feature>
<accession>A0A812PS09</accession>
<evidence type="ECO:0000256" key="1">
    <source>
        <dbReference type="SAM" id="Phobius"/>
    </source>
</evidence>
<dbReference type="OrthoDB" id="435647at2759"/>
<sequence>LYAIILVRVTRHDVYIAAVAAGFLGVASAVLAYEVHWATWAFSVELHEGCGSSRAPADARQAFVETGLQDVEQAGSFPPGWAGCQRMFVRG</sequence>
<feature type="non-terminal residue" evidence="2">
    <location>
        <position position="91"/>
    </location>
</feature>
<organism evidence="2 3">
    <name type="scientific">Symbiodinium necroappetens</name>
    <dbReference type="NCBI Taxonomy" id="1628268"/>
    <lineage>
        <taxon>Eukaryota</taxon>
        <taxon>Sar</taxon>
        <taxon>Alveolata</taxon>
        <taxon>Dinophyceae</taxon>
        <taxon>Suessiales</taxon>
        <taxon>Symbiodiniaceae</taxon>
        <taxon>Symbiodinium</taxon>
    </lineage>
</organism>
<keyword evidence="1" id="KW-0812">Transmembrane</keyword>
<evidence type="ECO:0000313" key="2">
    <source>
        <dbReference type="EMBL" id="CAE7357111.1"/>
    </source>
</evidence>